<evidence type="ECO:0000313" key="12">
    <source>
        <dbReference type="Proteomes" id="UP000245461"/>
    </source>
</evidence>
<comment type="similarity">
    <text evidence="1">Belongs to the SIMIBI class G3E GTPase family. HypB/HupM subfamily.</text>
</comment>
<dbReference type="Pfam" id="PF02492">
    <property type="entry name" value="cobW"/>
    <property type="match status" value="1"/>
</dbReference>
<keyword evidence="6" id="KW-0862">Zinc</keyword>
<dbReference type="InterPro" id="IPR027417">
    <property type="entry name" value="P-loop_NTPase"/>
</dbReference>
<dbReference type="OrthoDB" id="9802035at2"/>
<evidence type="ECO:0000259" key="10">
    <source>
        <dbReference type="Pfam" id="PF02492"/>
    </source>
</evidence>
<dbReference type="GO" id="GO:0003924">
    <property type="term" value="F:GTPase activity"/>
    <property type="evidence" value="ECO:0007669"/>
    <property type="project" value="InterPro"/>
</dbReference>
<keyword evidence="7" id="KW-0342">GTP-binding</keyword>
<dbReference type="PANTHER" id="PTHR30134:SF2">
    <property type="entry name" value="HYDROGENASE MATURATION FACTOR HYPB"/>
    <property type="match status" value="1"/>
</dbReference>
<evidence type="ECO:0000256" key="5">
    <source>
        <dbReference type="ARBA" id="ARBA00022801"/>
    </source>
</evidence>
<dbReference type="Gene3D" id="3.40.50.300">
    <property type="entry name" value="P-loop containing nucleotide triphosphate hydrolases"/>
    <property type="match status" value="1"/>
</dbReference>
<dbReference type="GO" id="GO:0051604">
    <property type="term" value="P:protein maturation"/>
    <property type="evidence" value="ECO:0007669"/>
    <property type="project" value="InterPro"/>
</dbReference>
<evidence type="ECO:0000256" key="8">
    <source>
        <dbReference type="ARBA" id="ARBA00035238"/>
    </source>
</evidence>
<evidence type="ECO:0000256" key="2">
    <source>
        <dbReference type="ARBA" id="ARBA00022596"/>
    </source>
</evidence>
<dbReference type="InterPro" id="IPR003495">
    <property type="entry name" value="CobW/HypB/UreG_nucleotide-bd"/>
</dbReference>
<keyword evidence="2" id="KW-0533">Nickel</keyword>
<keyword evidence="4" id="KW-0547">Nucleotide-binding</keyword>
<comment type="caution">
    <text evidence="11">The sequence shown here is derived from an EMBL/GenBank/DDBJ whole genome shotgun (WGS) entry which is preliminary data.</text>
</comment>
<reference evidence="11 12" key="1">
    <citation type="submission" date="2018-05" db="EMBL/GenBank/DDBJ databases">
        <title>Zavarzinia sp. HR-AS.</title>
        <authorList>
            <person name="Lee Y."/>
            <person name="Jeon C.O."/>
        </authorList>
    </citation>
    <scope>NUCLEOTIDE SEQUENCE [LARGE SCALE GENOMIC DNA]</scope>
    <source>
        <strain evidence="11 12">HR-AS</strain>
    </source>
</reference>
<evidence type="ECO:0000256" key="9">
    <source>
        <dbReference type="SAM" id="MobiDB-lite"/>
    </source>
</evidence>
<dbReference type="GO" id="GO:0005525">
    <property type="term" value="F:GTP binding"/>
    <property type="evidence" value="ECO:0007669"/>
    <property type="project" value="UniProtKB-KW"/>
</dbReference>
<proteinExistence type="inferred from homology"/>
<evidence type="ECO:0000256" key="4">
    <source>
        <dbReference type="ARBA" id="ARBA00022741"/>
    </source>
</evidence>
<sequence>MCTVCGCSGAGAAIEGHHHHDHDHPHDHAHDHDHDHVHDHHHGHHHDHDHGHDHDHHHHDHDHGTHDYGQGPAHAHAPGLSQTRMVEIERGILSANDALAARNRAELAAKWQFALNFLSSPGAGKTTLLVETLCRLHGRLPLAVVEGDQQTSNDAERIRAAGSPAIQVNTGKGCHLDAGMVGRALAALDTPEGALVFIENVGNLVCPAGFDLGEAKRVTLVSVTEGEDKPLKYPDAFAGADLVLVTKADLLPHLDFDVDRLVANIARVNNRARVLRLSTRSGEGMEAWLDWLLAARKGFVEDLAARAEARAAGLRQAAGIPA</sequence>
<evidence type="ECO:0000256" key="3">
    <source>
        <dbReference type="ARBA" id="ARBA00022723"/>
    </source>
</evidence>
<keyword evidence="5" id="KW-0378">Hydrolase</keyword>
<dbReference type="RefSeq" id="WP_109905530.1">
    <property type="nucleotide sequence ID" value="NZ_QGLE01000005.1"/>
</dbReference>
<keyword evidence="12" id="KW-1185">Reference proteome</keyword>
<evidence type="ECO:0000256" key="7">
    <source>
        <dbReference type="ARBA" id="ARBA00023134"/>
    </source>
</evidence>
<dbReference type="GO" id="GO:0016151">
    <property type="term" value="F:nickel cation binding"/>
    <property type="evidence" value="ECO:0007669"/>
    <property type="project" value="InterPro"/>
</dbReference>
<accession>A0A317E9G7</accession>
<dbReference type="Proteomes" id="UP000245461">
    <property type="component" value="Unassembled WGS sequence"/>
</dbReference>
<dbReference type="PANTHER" id="PTHR30134">
    <property type="entry name" value="HYDROGENASE PROTEIN ASSEMBLY PROTEIN, NICKEL CHAPERONE"/>
    <property type="match status" value="1"/>
</dbReference>
<name>A0A317E9G7_9PROT</name>
<dbReference type="NCBIfam" id="TIGR00073">
    <property type="entry name" value="hypB"/>
    <property type="match status" value="1"/>
</dbReference>
<dbReference type="EMBL" id="QGLE01000005">
    <property type="protein sequence ID" value="PWR22876.1"/>
    <property type="molecule type" value="Genomic_DNA"/>
</dbReference>
<evidence type="ECO:0000256" key="1">
    <source>
        <dbReference type="ARBA" id="ARBA00006211"/>
    </source>
</evidence>
<feature type="compositionally biased region" description="Basic and acidic residues" evidence="9">
    <location>
        <begin position="18"/>
        <end position="38"/>
    </location>
</feature>
<evidence type="ECO:0000256" key="6">
    <source>
        <dbReference type="ARBA" id="ARBA00022833"/>
    </source>
</evidence>
<evidence type="ECO:0000313" key="11">
    <source>
        <dbReference type="EMBL" id="PWR22876.1"/>
    </source>
</evidence>
<keyword evidence="3" id="KW-0479">Metal-binding</keyword>
<dbReference type="AlphaFoldDB" id="A0A317E9G7"/>
<dbReference type="InterPro" id="IPR004392">
    <property type="entry name" value="Hyd_mat_HypB"/>
</dbReference>
<dbReference type="GO" id="GO:0008270">
    <property type="term" value="F:zinc ion binding"/>
    <property type="evidence" value="ECO:0007669"/>
    <property type="project" value="TreeGrafter"/>
</dbReference>
<feature type="domain" description="CobW/HypB/UreG nucleotide-binding" evidence="10">
    <location>
        <begin position="119"/>
        <end position="275"/>
    </location>
</feature>
<protein>
    <recommendedName>
        <fullName evidence="8">Hydrogenase maturation factor HypB</fullName>
    </recommendedName>
</protein>
<feature type="region of interest" description="Disordered" evidence="9">
    <location>
        <begin position="18"/>
        <end position="77"/>
    </location>
</feature>
<gene>
    <name evidence="11" type="primary">hypB</name>
    <name evidence="11" type="ORF">DKG74_10675</name>
</gene>
<dbReference type="CDD" id="cd05390">
    <property type="entry name" value="HypB"/>
    <property type="match status" value="1"/>
</dbReference>
<organism evidence="11 12">
    <name type="scientific">Zavarzinia aquatilis</name>
    <dbReference type="NCBI Taxonomy" id="2211142"/>
    <lineage>
        <taxon>Bacteria</taxon>
        <taxon>Pseudomonadati</taxon>
        <taxon>Pseudomonadota</taxon>
        <taxon>Alphaproteobacteria</taxon>
        <taxon>Rhodospirillales</taxon>
        <taxon>Zavarziniaceae</taxon>
        <taxon>Zavarzinia</taxon>
    </lineage>
</organism>
<dbReference type="SUPFAM" id="SSF52540">
    <property type="entry name" value="P-loop containing nucleoside triphosphate hydrolases"/>
    <property type="match status" value="1"/>
</dbReference>